<dbReference type="AlphaFoldDB" id="A0A662ZAF6"/>
<gene>
    <name evidence="2" type="ORF">SAMN04487865_10044</name>
</gene>
<name>A0A662ZAF6_9GAMM</name>
<protein>
    <submittedName>
        <fullName evidence="2">Uncharacterized protein</fullName>
    </submittedName>
</protein>
<organism evidence="2 3">
    <name type="scientific">Succinivibrio dextrinosolvens</name>
    <dbReference type="NCBI Taxonomy" id="83771"/>
    <lineage>
        <taxon>Bacteria</taxon>
        <taxon>Pseudomonadati</taxon>
        <taxon>Pseudomonadota</taxon>
        <taxon>Gammaproteobacteria</taxon>
        <taxon>Aeromonadales</taxon>
        <taxon>Succinivibrionaceae</taxon>
        <taxon>Succinivibrio</taxon>
    </lineage>
</organism>
<keyword evidence="1" id="KW-0175">Coiled coil</keyword>
<keyword evidence="3" id="KW-1185">Reference proteome</keyword>
<evidence type="ECO:0000256" key="1">
    <source>
        <dbReference type="SAM" id="Coils"/>
    </source>
</evidence>
<sequence>MNTKLKSINFSITPEINEGQAIFPSYSVYEFSLKEGISDLYYGKLFFYATNSLKASELQQLIGKMVNIEIEISDNLHAPNKDKHLKQDYSFKRLVNGLISSVKFLGKTMDVTTKVDNKPANIFEIDFASPFELLKENKYQYHDLTHGKLQDKLEVFLNKPEKVVFGEDYKYNSYLSIKYELLESKDKNLSSLPDNVCIQIGNYTPLHCLKKLLTDFGLNFNIIHADDNGKKIIKVFLSKGYGVSKSNGVTSSYFDNGNSDKLNYDIEIVCDQSDSGSPKLTSFSIDVNTQNLGNYDNNNEFLLYSTTTDKNAIASKTDSEVNNLTNLNNKTDREKMIYRLTSSHLIFVPGSVIKAQNYIDSEVKLIVDNVDLHVLAGLNGALFNSSKKHDPSIEETISAYEVDQNREPGSFADFVEIEDKTAAINKEIAVHAETNSIRILEAIVTDGQGNYSGNWPAPSDDPSLTEPLEGSICICAGDNTKKPSLFYALPWGMKTPVQVQLTSTIENTDLFNIPRIGQKILILSGNNNYYLHSFLSQKDSSPVSEADKGDRNNKLAAIKALASRLTPGRVHVWDATDNSKNTAIKGYQVDETKFGNAKLALEKNADIKQYVKNQILDGTESALVEALNLQDNTYKYYQDYSGTKAISANYLGGLTASDCDAVGKSSIKERCEAIKNLYLQTKNESEAANDALKTIEKEIKTKNNAKKVAEAGVKVLKDKDKKNKEDELKDINSDIQSLTKKKTDAEKTQKEKNKAFNNAEKGLEAITNEFIGEIGYPDDTVQSFNDVFKIDHDGNLEINAKGTVTIKAKTINISSSKTTALGGSGSITMTSPGSIKMGCAGTTFSLAPSSMKACSMPFANGSLASFGSTLSLDAFEGTSVKAPMVNITGKFAAAVKDGVGAGFKVSKGVSGLSGNETSMATTTLPKAMLSVVKFDEDLVSELGNTIAVNVGPNASKYEKGILDGVLFPVLNEAMGVYVNGNVFTNYFYGKWDEEKQERKGGVAGYKDKRYNATDGTNTKVTEAENKVTNASTPAEKKAAENELKEAKDADSRTVCRFVVDTCDFICDALDLISKAMGLVNEIWKMANEDGNWFEKKGHVGKNNAQDIKYIFASLKYTLNTVAIHAVVGANVWGLKPAKVAVSGGAITISSTTKSDKVITEVKARPVV</sequence>
<feature type="coiled-coil region" evidence="1">
    <location>
        <begin position="678"/>
        <end position="755"/>
    </location>
</feature>
<dbReference type="RefSeq" id="WP_074838767.1">
    <property type="nucleotide sequence ID" value="NZ_CP047056.1"/>
</dbReference>
<dbReference type="Proteomes" id="UP000243374">
    <property type="component" value="Unassembled WGS sequence"/>
</dbReference>
<dbReference type="EMBL" id="FOSF01000004">
    <property type="protein sequence ID" value="SFJ83401.1"/>
    <property type="molecule type" value="Genomic_DNA"/>
</dbReference>
<evidence type="ECO:0000313" key="2">
    <source>
        <dbReference type="EMBL" id="SFJ83401.1"/>
    </source>
</evidence>
<reference evidence="2 3" key="1">
    <citation type="submission" date="2016-10" db="EMBL/GenBank/DDBJ databases">
        <authorList>
            <person name="Varghese N."/>
            <person name="Submissions S."/>
        </authorList>
    </citation>
    <scope>NUCLEOTIDE SEQUENCE [LARGE SCALE GENOMIC DNA]</scope>
    <source>
        <strain evidence="2 3">22B</strain>
    </source>
</reference>
<proteinExistence type="predicted"/>
<evidence type="ECO:0000313" key="3">
    <source>
        <dbReference type="Proteomes" id="UP000243374"/>
    </source>
</evidence>
<dbReference type="OrthoDB" id="7051321at2"/>
<accession>A0A662ZAF6</accession>